<reference evidence="3" key="1">
    <citation type="submission" date="2024-06" db="EMBL/GenBank/DDBJ databases">
        <authorList>
            <person name="Liu X."/>
            <person name="Lenzi L."/>
            <person name="Haldenby T S."/>
            <person name="Uol C."/>
        </authorList>
    </citation>
    <scope>NUCLEOTIDE SEQUENCE</scope>
</reference>
<dbReference type="SMART" id="SM00054">
    <property type="entry name" value="EFh"/>
    <property type="match status" value="2"/>
</dbReference>
<dbReference type="Proteomes" id="UP001497525">
    <property type="component" value="Unassembled WGS sequence"/>
</dbReference>
<evidence type="ECO:0000256" key="1">
    <source>
        <dbReference type="ARBA" id="ARBA00022837"/>
    </source>
</evidence>
<dbReference type="InterPro" id="IPR018247">
    <property type="entry name" value="EF_Hand_1_Ca_BS"/>
</dbReference>
<dbReference type="EMBL" id="CAXLJL010000612">
    <property type="protein sequence ID" value="CAL5139589.1"/>
    <property type="molecule type" value="Genomic_DNA"/>
</dbReference>
<dbReference type="PROSITE" id="PS00018">
    <property type="entry name" value="EF_HAND_1"/>
    <property type="match status" value="2"/>
</dbReference>
<dbReference type="SUPFAM" id="SSF47473">
    <property type="entry name" value="EF-hand"/>
    <property type="match status" value="1"/>
</dbReference>
<comment type="caution">
    <text evidence="3">The sequence shown here is derived from an EMBL/GenBank/DDBJ whole genome shotgun (WGS) entry which is preliminary data.</text>
</comment>
<organism evidence="3 4">
    <name type="scientific">Calicophoron daubneyi</name>
    <name type="common">Rumen fluke</name>
    <name type="synonym">Paramphistomum daubneyi</name>
    <dbReference type="NCBI Taxonomy" id="300641"/>
    <lineage>
        <taxon>Eukaryota</taxon>
        <taxon>Metazoa</taxon>
        <taxon>Spiralia</taxon>
        <taxon>Lophotrochozoa</taxon>
        <taxon>Platyhelminthes</taxon>
        <taxon>Trematoda</taxon>
        <taxon>Digenea</taxon>
        <taxon>Plagiorchiida</taxon>
        <taxon>Pronocephalata</taxon>
        <taxon>Paramphistomoidea</taxon>
        <taxon>Paramphistomidae</taxon>
        <taxon>Calicophoron</taxon>
    </lineage>
</organism>
<name>A0AAV2TTN6_CALDB</name>
<dbReference type="Gene3D" id="1.10.238.10">
    <property type="entry name" value="EF-hand"/>
    <property type="match status" value="1"/>
</dbReference>
<evidence type="ECO:0000313" key="3">
    <source>
        <dbReference type="EMBL" id="CAL5139589.1"/>
    </source>
</evidence>
<gene>
    <name evidence="3" type="ORF">CDAUBV1_LOCUS14709</name>
</gene>
<keyword evidence="1" id="KW-0106">Calcium</keyword>
<evidence type="ECO:0000313" key="4">
    <source>
        <dbReference type="Proteomes" id="UP001497525"/>
    </source>
</evidence>
<dbReference type="AlphaFoldDB" id="A0AAV2TTN6"/>
<feature type="domain" description="EF-hand" evidence="2">
    <location>
        <begin position="1"/>
        <end position="36"/>
    </location>
</feature>
<dbReference type="GO" id="GO:0005509">
    <property type="term" value="F:calcium ion binding"/>
    <property type="evidence" value="ECO:0007669"/>
    <property type="project" value="InterPro"/>
</dbReference>
<proteinExistence type="predicted"/>
<feature type="domain" description="EF-hand" evidence="2">
    <location>
        <begin position="37"/>
        <end position="72"/>
    </location>
</feature>
<dbReference type="Pfam" id="PF13499">
    <property type="entry name" value="EF-hand_7"/>
    <property type="match status" value="1"/>
</dbReference>
<evidence type="ECO:0000259" key="2">
    <source>
        <dbReference type="PROSITE" id="PS50222"/>
    </source>
</evidence>
<dbReference type="PROSITE" id="PS50222">
    <property type="entry name" value="EF_HAND_2"/>
    <property type="match status" value="2"/>
</dbReference>
<sequence>MNTSDLEQLFKEIDTNHSGRVNLREFKLYMKNHEGVFSEKAAEKYFDQADLNDDHLITLEELKSAFGSKDKLSDNRS</sequence>
<protein>
    <recommendedName>
        <fullName evidence="2">EF-hand domain-containing protein</fullName>
    </recommendedName>
</protein>
<dbReference type="InterPro" id="IPR011992">
    <property type="entry name" value="EF-hand-dom_pair"/>
</dbReference>
<dbReference type="InterPro" id="IPR002048">
    <property type="entry name" value="EF_hand_dom"/>
</dbReference>
<accession>A0AAV2TTN6</accession>